<dbReference type="AlphaFoldDB" id="A0A1F5PJ42"/>
<evidence type="ECO:0000313" key="6">
    <source>
        <dbReference type="EMBL" id="OGE89901.1"/>
    </source>
</evidence>
<proteinExistence type="predicted"/>
<protein>
    <recommendedName>
        <fullName evidence="5">Zinc finger DksA/TraR C4-type domain-containing protein</fullName>
    </recommendedName>
</protein>
<dbReference type="PANTHER" id="PTHR33823:SF4">
    <property type="entry name" value="GENERAL STRESS PROTEIN 16O"/>
    <property type="match status" value="1"/>
</dbReference>
<dbReference type="InterPro" id="IPR000962">
    <property type="entry name" value="Znf_DskA_TraR"/>
</dbReference>
<evidence type="ECO:0000256" key="2">
    <source>
        <dbReference type="ARBA" id="ARBA00022771"/>
    </source>
</evidence>
<feature type="zinc finger region" description="dksA C4-type" evidence="4">
    <location>
        <begin position="92"/>
        <end position="116"/>
    </location>
</feature>
<evidence type="ECO:0000259" key="5">
    <source>
        <dbReference type="Pfam" id="PF01258"/>
    </source>
</evidence>
<name>A0A1F5PJ42_9BACT</name>
<dbReference type="PROSITE" id="PS51128">
    <property type="entry name" value="ZF_DKSA_2"/>
    <property type="match status" value="1"/>
</dbReference>
<dbReference type="Proteomes" id="UP000178377">
    <property type="component" value="Unassembled WGS sequence"/>
</dbReference>
<feature type="domain" description="Zinc finger DksA/TraR C4-type" evidence="5">
    <location>
        <begin position="87"/>
        <end position="114"/>
    </location>
</feature>
<gene>
    <name evidence="6" type="ORF">A2722_03755</name>
</gene>
<evidence type="ECO:0000256" key="4">
    <source>
        <dbReference type="PROSITE-ProRule" id="PRU00510"/>
    </source>
</evidence>
<dbReference type="Pfam" id="PF01258">
    <property type="entry name" value="zf-dskA_traR"/>
    <property type="match status" value="1"/>
</dbReference>
<dbReference type="STRING" id="1817828.A2722_03755"/>
<organism evidence="6 7">
    <name type="scientific">Candidatus Doudnabacteria bacterium RIFCSPHIGHO2_01_FULL_50_11</name>
    <dbReference type="NCBI Taxonomy" id="1817828"/>
    <lineage>
        <taxon>Bacteria</taxon>
        <taxon>Candidatus Doudnaibacteriota</taxon>
    </lineage>
</organism>
<keyword evidence="3" id="KW-0862">Zinc</keyword>
<reference evidence="6 7" key="1">
    <citation type="journal article" date="2016" name="Nat. Commun.">
        <title>Thousands of microbial genomes shed light on interconnected biogeochemical processes in an aquifer system.</title>
        <authorList>
            <person name="Anantharaman K."/>
            <person name="Brown C.T."/>
            <person name="Hug L.A."/>
            <person name="Sharon I."/>
            <person name="Castelle C.J."/>
            <person name="Probst A.J."/>
            <person name="Thomas B.C."/>
            <person name="Singh A."/>
            <person name="Wilkins M.J."/>
            <person name="Karaoz U."/>
            <person name="Brodie E.L."/>
            <person name="Williams K.H."/>
            <person name="Hubbard S.S."/>
            <person name="Banfield J.F."/>
        </authorList>
    </citation>
    <scope>NUCLEOTIDE SEQUENCE [LARGE SCALE GENOMIC DNA]</scope>
</reference>
<evidence type="ECO:0000313" key="7">
    <source>
        <dbReference type="Proteomes" id="UP000178377"/>
    </source>
</evidence>
<comment type="caution">
    <text evidence="6">The sequence shown here is derived from an EMBL/GenBank/DDBJ whole genome shotgun (WGS) entry which is preliminary data.</text>
</comment>
<sequence length="118" mass="13221">MNQTLFENNKARLLKEKEHLEKLLGRVARRQATTTNEEYAPKFPNISDDMDDNALEVDQYDVNLGEEKALEPRLLKVNAAFERIASGTYGKCSVGGEEIEEARLAAAPEADTCVKHAR</sequence>
<keyword evidence="1" id="KW-0479">Metal-binding</keyword>
<dbReference type="Gene3D" id="1.20.120.910">
    <property type="entry name" value="DksA, coiled-coil domain"/>
    <property type="match status" value="1"/>
</dbReference>
<accession>A0A1F5PJ42</accession>
<dbReference type="PANTHER" id="PTHR33823">
    <property type="entry name" value="RNA POLYMERASE-BINDING TRANSCRIPTION FACTOR DKSA-RELATED"/>
    <property type="match status" value="1"/>
</dbReference>
<dbReference type="GO" id="GO:0008270">
    <property type="term" value="F:zinc ion binding"/>
    <property type="evidence" value="ECO:0007669"/>
    <property type="project" value="UniProtKB-KW"/>
</dbReference>
<keyword evidence="2" id="KW-0863">Zinc-finger</keyword>
<evidence type="ECO:0000256" key="3">
    <source>
        <dbReference type="ARBA" id="ARBA00022833"/>
    </source>
</evidence>
<dbReference type="EMBL" id="MFEO01000015">
    <property type="protein sequence ID" value="OGE89901.1"/>
    <property type="molecule type" value="Genomic_DNA"/>
</dbReference>
<evidence type="ECO:0000256" key="1">
    <source>
        <dbReference type="ARBA" id="ARBA00022723"/>
    </source>
</evidence>